<evidence type="ECO:0000313" key="2">
    <source>
        <dbReference type="EMBL" id="MBC3874902.1"/>
    </source>
</evidence>
<feature type="chain" id="PRO_5046500496" evidence="1">
    <location>
        <begin position="40"/>
        <end position="1344"/>
    </location>
</feature>
<protein>
    <submittedName>
        <fullName evidence="2">RHS repeat protein</fullName>
    </submittedName>
</protein>
<dbReference type="Pfam" id="PF05593">
    <property type="entry name" value="RHS_repeat"/>
    <property type="match status" value="1"/>
</dbReference>
<dbReference type="InterPro" id="IPR006530">
    <property type="entry name" value="YD"/>
</dbReference>
<organism evidence="2 3">
    <name type="scientific">Undibacterium flavidum</name>
    <dbReference type="NCBI Taxonomy" id="2762297"/>
    <lineage>
        <taxon>Bacteria</taxon>
        <taxon>Pseudomonadati</taxon>
        <taxon>Pseudomonadota</taxon>
        <taxon>Betaproteobacteria</taxon>
        <taxon>Burkholderiales</taxon>
        <taxon>Oxalobacteraceae</taxon>
        <taxon>Undibacterium</taxon>
    </lineage>
</organism>
<evidence type="ECO:0000256" key="1">
    <source>
        <dbReference type="SAM" id="SignalP"/>
    </source>
</evidence>
<gene>
    <name evidence="2" type="ORF">H8K55_15020</name>
</gene>
<accession>A0ABR6YEE0</accession>
<dbReference type="PANTHER" id="PTHR32305:SF15">
    <property type="entry name" value="PROTEIN RHSA-RELATED"/>
    <property type="match status" value="1"/>
</dbReference>
<evidence type="ECO:0000313" key="3">
    <source>
        <dbReference type="Proteomes" id="UP000624279"/>
    </source>
</evidence>
<dbReference type="RefSeq" id="WP_186942888.1">
    <property type="nucleotide sequence ID" value="NZ_JACOGA010000014.1"/>
</dbReference>
<dbReference type="InterPro" id="IPR031325">
    <property type="entry name" value="RHS_repeat"/>
</dbReference>
<dbReference type="PANTHER" id="PTHR32305">
    <property type="match status" value="1"/>
</dbReference>
<reference evidence="2 3" key="1">
    <citation type="submission" date="2020-08" db="EMBL/GenBank/DDBJ databases">
        <title>Novel species isolated from subtropical streams in China.</title>
        <authorList>
            <person name="Lu H."/>
        </authorList>
    </citation>
    <scope>NUCLEOTIDE SEQUENCE [LARGE SCALE GENOMIC DNA]</scope>
    <source>
        <strain evidence="2 3">LX15W</strain>
    </source>
</reference>
<keyword evidence="1" id="KW-0732">Signal</keyword>
<proteinExistence type="predicted"/>
<dbReference type="InterPro" id="IPR050708">
    <property type="entry name" value="T6SS_VgrG/RHS"/>
</dbReference>
<dbReference type="Proteomes" id="UP000624279">
    <property type="component" value="Unassembled WGS sequence"/>
</dbReference>
<dbReference type="NCBIfam" id="TIGR01643">
    <property type="entry name" value="YD_repeat_2x"/>
    <property type="match status" value="1"/>
</dbReference>
<feature type="signal peptide" evidence="1">
    <location>
        <begin position="1"/>
        <end position="39"/>
    </location>
</feature>
<name>A0ABR6YEE0_9BURK</name>
<dbReference type="Gene3D" id="2.180.10.10">
    <property type="entry name" value="RHS repeat-associated core"/>
    <property type="match status" value="2"/>
</dbReference>
<comment type="caution">
    <text evidence="2">The sequence shown here is derived from an EMBL/GenBank/DDBJ whole genome shotgun (WGS) entry which is preliminary data.</text>
</comment>
<dbReference type="EMBL" id="JACOGA010000014">
    <property type="protein sequence ID" value="MBC3874902.1"/>
    <property type="molecule type" value="Genomic_DNA"/>
</dbReference>
<keyword evidence="3" id="KW-1185">Reference proteome</keyword>
<sequence length="1344" mass="145545">MPLSFNSVFTSPFNIATKRSSGLTLVLTALLMSANVASAQTPSIYSEQSKLIKAPNAVSRLGADLFGDKVNLYNGGLEFTQTDFNLKGNSALPVSVGRRLTIGRSGPSGLFGRWDMEIPHLHGVFARADSWTSITGSASPAITNQRCSTNFGAPRESRGANLQSDWAAKEFWGGNFIYIPGVGDQEMLRRNTLNGTVNNNVPTGGTYNIVTKDAWAFSCINLQSVSAKANENGEGFLAISPEGTQYRFDWLATRPMANLTKSNAAPATFGRTAAKTPGVNSLPPIVAVSADGNTLYRDEVWILPTRVTDRFGNYVDYVYDTTDKWKLLSISASDGRQVTFTYVAGTRKIQTASDGTRTWTYTYSGGDALTQVTLPDSSAWQLGGIDTLAYTDISYVSEPDCENKGTLSIYDMVGSMTHPSGAVGTFTIRPTVHGRSFVEKNCRNLYDGFNFLGTYAVKPKYFASFSLVNKTISGPGLTNMSWLYNYGTENTDWNASWSDCTGASCLDTKVVKVTDPKGDVTRYTFGNRFRASEGQLLKVESGWNGASALRTVTNRYRSYSTGEYPNPAGYSDQDRGDAEIGARYQPLDQRVTTQQGQTFSWTANQFDNFARQKKVTKTGPSGTRNETTVYEDNLTSKWILGQIKSATDDGSGLVMQQNTYDTTTSTLLTTSRFGLLQETMTYNGDGTLATKKDGLNQTTTLSNYKRGIPQLVTYANSTSESAVVDNIGLVTSFTNGAGTTTTLGYDAMGRLSSVTYPTDAGITWNNTIINFVPVASAEKGIAAGHWRQTVSTGNGQSITYLDALWRPVLTSTYDTADQANTEKSVLSKFDHNGKTTFQSYPQRSIASVATVVNGVTTTYDALGRETQSDANSELGLLTTTTSYLSGFTKRVTNPRNQSTTTAFQAFDEPVETAPTTITAPEGVTVQINRDLFGKTISITRSGNDGSTGTVSATRSYVYDANQRLCKTIEPEVNATIQSYDAANNVTWRATGISSPSTTACDQANAAIAAAKVSFTYDSLNRLLTTSYADGSPNITRTYTNDGLPLTVSSNNAGTPTWTSTYNNRRLLTNESLSFEGNTYNVGRVYNSNGALTNLNYPTQSAIASVDYAPNALGEASKIGSYASNVKYYPNGAVSGFTYGNGIVHTLAQNTRGLPQQSRDVGILNDTYVYDANANVQSITDVQEGLNTRNLTYDNVDRLKTATGYFGNASYTYDSLDNLKISSVGSRSNIHTYNTTTNLLSNISSSDSNFNFAYSYDTQGNIIQRGTQVYAFDKGNRLTSATGKATYSYDGLGHRVKTTNTDGSTQVSVYTPAGQILFTNKTGGTNPGKTSYIYLDRHQIAEVKN</sequence>